<dbReference type="Gene3D" id="3.65.10.20">
    <property type="entry name" value="RNA 3'-terminal phosphate cyclase domain"/>
    <property type="match status" value="1"/>
</dbReference>
<comment type="subcellular location">
    <subcellularLocation>
        <location evidence="5">Cytoplasm</location>
    </subcellularLocation>
</comment>
<dbReference type="Gene3D" id="3.30.360.20">
    <property type="entry name" value="RNA 3'-terminal phosphate cyclase, insert domain"/>
    <property type="match status" value="1"/>
</dbReference>
<dbReference type="NCBIfam" id="TIGR03399">
    <property type="entry name" value="RNA_3prim_cycl"/>
    <property type="match status" value="1"/>
</dbReference>
<keyword evidence="5" id="KW-0963">Cytoplasm</keyword>
<dbReference type="GO" id="GO:0005737">
    <property type="term" value="C:cytoplasm"/>
    <property type="evidence" value="ECO:0007669"/>
    <property type="project" value="UniProtKB-SubCell"/>
</dbReference>
<dbReference type="InterPro" id="IPR000228">
    <property type="entry name" value="RNA3'_term_phos_cyc"/>
</dbReference>
<feature type="domain" description="RNA 3'-terminal phosphate cyclase" evidence="7">
    <location>
        <begin position="12"/>
        <end position="324"/>
    </location>
</feature>
<gene>
    <name evidence="5 9" type="primary">rtcA</name>
    <name evidence="9" type="ORF">MLAUSG7_1260</name>
</gene>
<evidence type="ECO:0000256" key="1">
    <source>
        <dbReference type="ARBA" id="ARBA00009206"/>
    </source>
</evidence>
<comment type="catalytic activity">
    <reaction evidence="5">
        <text>a 3'-end 3'-phospho-ribonucleotide-RNA + ATP = a 3'-end 2',3'-cyclophospho-ribonucleotide-RNA + AMP + diphosphate</text>
        <dbReference type="Rhea" id="RHEA:23976"/>
        <dbReference type="Rhea" id="RHEA-COMP:10463"/>
        <dbReference type="Rhea" id="RHEA-COMP:10464"/>
        <dbReference type="ChEBI" id="CHEBI:30616"/>
        <dbReference type="ChEBI" id="CHEBI:33019"/>
        <dbReference type="ChEBI" id="CHEBI:83062"/>
        <dbReference type="ChEBI" id="CHEBI:83064"/>
        <dbReference type="ChEBI" id="CHEBI:456215"/>
        <dbReference type="EC" id="6.5.1.4"/>
    </reaction>
</comment>
<dbReference type="SUPFAM" id="SSF55205">
    <property type="entry name" value="EPT/RTPC-like"/>
    <property type="match status" value="1"/>
</dbReference>
<keyword evidence="4 5" id="KW-0547">Nucleotide-binding</keyword>
<dbReference type="PIRSF" id="PIRSF005378">
    <property type="entry name" value="RNA3'_term_phos_cycl_euk"/>
    <property type="match status" value="1"/>
</dbReference>
<feature type="binding site" evidence="5">
    <location>
        <position position="104"/>
    </location>
    <ligand>
        <name>ATP</name>
        <dbReference type="ChEBI" id="CHEBI:30616"/>
    </ligand>
</feature>
<sequence length="340" mass="37602">MSEDLIVIDGSYLEGGGQIVRTSVSLSALTQKPVKIINIRKKRKNKGLSHQHVASVKAVKKLCNAEVYGLYVGSEELIFIPSKLAPKDFEINIGTAGSISLVIQTLLPLSLGIDKKFTVKIKGGTDVKKSPPIDYVKNVTLKILENFGILTELKVLKRGFYPEGGGEVIFTVKPSKIKKFNLIEHTKSDLVEGISYVQNLDVNIARRMRKKAVELLNKEKLNPNIKIETSRGLSTGAGIVLWNDTIGSSCLGEKGLRAEIVAERSVKDLLNERKTGMALDKYMGDQIIPFLGFGRGIVGVSEITNHTKTNIWVVKHFLDVDFEIREYKENSCSGYTIEVI</sequence>
<dbReference type="GO" id="GO:0006396">
    <property type="term" value="P:RNA processing"/>
    <property type="evidence" value="ECO:0007669"/>
    <property type="project" value="UniProtKB-UniRule"/>
</dbReference>
<comment type="function">
    <text evidence="5">Catalyzes the conversion of 3'-phosphate to a 2',3'-cyclic phosphodiester at the end of RNA. The mechanism of action of the enzyme occurs in 3 steps: (A) adenylation of the enzyme by ATP; (B) transfer of adenylate to an RNA-N3'P to produce RNA-N3'PP5'A; (C) and attack of the adjacent 2'-hydroxyl on the 3'-phosphorus in the diester linkage to produce the cyclic end product. The biological role of this enzyme is unknown but it is likely to function in some aspects of cellular RNA processing.</text>
</comment>
<dbReference type="InterPro" id="IPR013791">
    <property type="entry name" value="RNA3'-term_phos_cycl_insert"/>
</dbReference>
<dbReference type="GO" id="GO:0005524">
    <property type="term" value="F:ATP binding"/>
    <property type="evidence" value="ECO:0007669"/>
    <property type="project" value="UniProtKB-KW"/>
</dbReference>
<evidence type="ECO:0000256" key="2">
    <source>
        <dbReference type="ARBA" id="ARBA00021428"/>
    </source>
</evidence>
<organism evidence="9 10">
    <name type="scientific">Methanocaldococcus lauensis</name>
    <dbReference type="NCBI Taxonomy" id="2546128"/>
    <lineage>
        <taxon>Archaea</taxon>
        <taxon>Methanobacteriati</taxon>
        <taxon>Methanobacteriota</taxon>
        <taxon>Methanomada group</taxon>
        <taxon>Methanococci</taxon>
        <taxon>Methanococcales</taxon>
        <taxon>Methanocaldococcaceae</taxon>
        <taxon>Methanocaldococcus</taxon>
    </lineage>
</organism>
<keyword evidence="5" id="KW-0067">ATP-binding</keyword>
<keyword evidence="3 5" id="KW-0436">Ligase</keyword>
<accession>A0A8D6PY26</accession>
<dbReference type="KEGG" id="mesg:MLAUSG7_1260"/>
<dbReference type="RefSeq" id="WP_394357594.1">
    <property type="nucleotide sequence ID" value="NZ_LR792632.1"/>
</dbReference>
<dbReference type="Pfam" id="PF01137">
    <property type="entry name" value="RTC"/>
    <property type="match status" value="1"/>
</dbReference>
<dbReference type="PROSITE" id="PS01287">
    <property type="entry name" value="RTC"/>
    <property type="match status" value="1"/>
</dbReference>
<dbReference type="HAMAP" id="MF_00200">
    <property type="entry name" value="RTC"/>
    <property type="match status" value="1"/>
</dbReference>
<evidence type="ECO:0000313" key="10">
    <source>
        <dbReference type="Proteomes" id="UP000679213"/>
    </source>
</evidence>
<evidence type="ECO:0000259" key="7">
    <source>
        <dbReference type="Pfam" id="PF01137"/>
    </source>
</evidence>
<dbReference type="Proteomes" id="UP000679213">
    <property type="component" value="Chromosome I"/>
</dbReference>
<dbReference type="InterPro" id="IPR013792">
    <property type="entry name" value="RNA3'P_cycl/enolpyr_Trfase_a/b"/>
</dbReference>
<evidence type="ECO:0000256" key="4">
    <source>
        <dbReference type="ARBA" id="ARBA00022741"/>
    </source>
</evidence>
<evidence type="ECO:0000259" key="8">
    <source>
        <dbReference type="Pfam" id="PF05189"/>
    </source>
</evidence>
<dbReference type="PANTHER" id="PTHR11096">
    <property type="entry name" value="RNA 3' TERMINAL PHOSPHATE CYCLASE"/>
    <property type="match status" value="1"/>
</dbReference>
<dbReference type="InterPro" id="IPR017770">
    <property type="entry name" value="RNA3'_term_phos_cyc_type_1"/>
</dbReference>
<dbReference type="CDD" id="cd00874">
    <property type="entry name" value="RNA_Cyclase_Class_II"/>
    <property type="match status" value="1"/>
</dbReference>
<name>A0A8D6PY26_9EURY</name>
<proteinExistence type="inferred from homology"/>
<dbReference type="InterPro" id="IPR037136">
    <property type="entry name" value="RNA3'_phos_cyclase_dom_sf"/>
</dbReference>
<feature type="binding site" evidence="5">
    <location>
        <begin position="282"/>
        <end position="286"/>
    </location>
    <ligand>
        <name>ATP</name>
        <dbReference type="ChEBI" id="CHEBI:30616"/>
    </ligand>
</feature>
<reference evidence="9 10" key="1">
    <citation type="submission" date="2020-04" db="EMBL/GenBank/DDBJ databases">
        <authorList>
            <consortium name="Genoscope - CEA"/>
            <person name="William W."/>
        </authorList>
    </citation>
    <scope>NUCLEOTIDE SEQUENCE [LARGE SCALE GENOMIC DNA]</scope>
    <source>
        <strain evidence="9 10">SG7</strain>
    </source>
</reference>
<dbReference type="GO" id="GO:0003963">
    <property type="term" value="F:RNA-3'-phosphate cyclase activity"/>
    <property type="evidence" value="ECO:0007669"/>
    <property type="project" value="UniProtKB-UniRule"/>
</dbReference>
<dbReference type="EMBL" id="LR792632">
    <property type="protein sequence ID" value="CAB3289509.1"/>
    <property type="molecule type" value="Genomic_DNA"/>
</dbReference>
<evidence type="ECO:0000256" key="5">
    <source>
        <dbReference type="HAMAP-Rule" id="MF_00200"/>
    </source>
</evidence>
<feature type="domain" description="RNA 3'-terminal phosphate cyclase insert" evidence="8">
    <location>
        <begin position="191"/>
        <end position="272"/>
    </location>
</feature>
<dbReference type="InterPro" id="IPR036553">
    <property type="entry name" value="RPTC_insert"/>
</dbReference>
<dbReference type="PANTHER" id="PTHR11096:SF0">
    <property type="entry name" value="RNA 3'-TERMINAL PHOSPHATE CYCLASE"/>
    <property type="match status" value="1"/>
</dbReference>
<evidence type="ECO:0000313" key="9">
    <source>
        <dbReference type="EMBL" id="CAB3289509.1"/>
    </source>
</evidence>
<feature type="active site" description="Tele-AMP-histidine intermediate" evidence="5">
    <location>
        <position position="306"/>
    </location>
</feature>
<comment type="similarity">
    <text evidence="1 5">Belongs to the RNA 3'-terminal cyclase family. Type 1 subfamily.</text>
</comment>
<dbReference type="Pfam" id="PF05189">
    <property type="entry name" value="RTC_insert"/>
    <property type="match status" value="1"/>
</dbReference>
<dbReference type="GeneID" id="65884053"/>
<keyword evidence="10" id="KW-1185">Reference proteome</keyword>
<dbReference type="InterPro" id="IPR020719">
    <property type="entry name" value="RNA3'_term_phos_cycl-like_CS"/>
</dbReference>
<evidence type="ECO:0000256" key="6">
    <source>
        <dbReference type="NCBIfam" id="TIGR03399"/>
    </source>
</evidence>
<protein>
    <recommendedName>
        <fullName evidence="2 5">RNA 3'-terminal phosphate cyclase</fullName>
        <shortName evidence="5">RNA cyclase</shortName>
        <shortName evidence="5">RNA-3'-phosphate cyclase</shortName>
        <ecNumber evidence="5 6">6.5.1.4</ecNumber>
    </recommendedName>
</protein>
<dbReference type="EC" id="6.5.1.4" evidence="5 6"/>
<dbReference type="InterPro" id="IPR023797">
    <property type="entry name" value="RNA3'_phos_cyclase_dom"/>
</dbReference>
<evidence type="ECO:0000256" key="3">
    <source>
        <dbReference type="ARBA" id="ARBA00022598"/>
    </source>
</evidence>
<dbReference type="AlphaFoldDB" id="A0A8D6PY26"/>